<reference evidence="2 3" key="1">
    <citation type="submission" date="2018-08" db="EMBL/GenBank/DDBJ databases">
        <title>Actinomadura jelena sp. nov., a novel Actinomycete isolated from soil in Chad.</title>
        <authorList>
            <person name="Shi L."/>
        </authorList>
    </citation>
    <scope>NUCLEOTIDE SEQUENCE [LARGE SCALE GENOMIC DNA]</scope>
    <source>
        <strain evidence="2 3">NEAU-G17</strain>
    </source>
</reference>
<dbReference type="OrthoDB" id="940913at2"/>
<organism evidence="2 3">
    <name type="scientific">Actinomadura logoneensis</name>
    <dbReference type="NCBI Taxonomy" id="2293572"/>
    <lineage>
        <taxon>Bacteria</taxon>
        <taxon>Bacillati</taxon>
        <taxon>Actinomycetota</taxon>
        <taxon>Actinomycetes</taxon>
        <taxon>Streptosporangiales</taxon>
        <taxon>Thermomonosporaceae</taxon>
        <taxon>Actinomadura</taxon>
    </lineage>
</organism>
<dbReference type="Pfam" id="PF14023">
    <property type="entry name" value="Bestrophin-like"/>
    <property type="match status" value="1"/>
</dbReference>
<keyword evidence="1" id="KW-1133">Transmembrane helix</keyword>
<name>A0A372JET1_9ACTN</name>
<feature type="transmembrane region" description="Helical" evidence="1">
    <location>
        <begin position="179"/>
        <end position="199"/>
    </location>
</feature>
<keyword evidence="1" id="KW-0812">Transmembrane</keyword>
<dbReference type="AlphaFoldDB" id="A0A372JET1"/>
<dbReference type="RefSeq" id="WP_117360003.1">
    <property type="nucleotide sequence ID" value="NZ_QURH01000775.1"/>
</dbReference>
<dbReference type="InterPro" id="IPR025333">
    <property type="entry name" value="DUF4239"/>
</dbReference>
<gene>
    <name evidence="2" type="ORF">DZF91_27170</name>
</gene>
<evidence type="ECO:0000313" key="2">
    <source>
        <dbReference type="EMBL" id="RFU38535.1"/>
    </source>
</evidence>
<comment type="caution">
    <text evidence="2">The sequence shown here is derived from an EMBL/GenBank/DDBJ whole genome shotgun (WGS) entry which is preliminary data.</text>
</comment>
<evidence type="ECO:0000256" key="1">
    <source>
        <dbReference type="SAM" id="Phobius"/>
    </source>
</evidence>
<feature type="transmembrane region" description="Helical" evidence="1">
    <location>
        <begin position="205"/>
        <end position="226"/>
    </location>
</feature>
<evidence type="ECO:0000313" key="3">
    <source>
        <dbReference type="Proteomes" id="UP000261811"/>
    </source>
</evidence>
<sequence>MPLYLLAAACAIVVVVIASRLLRRTGRGADDEATDGPTNGHAGAMLSALFLLAFAIAIVVPWTNADAARTNASAEAQALAETYWAAGRLDAADAARTRAELADYASFVRRTEWPLMRDHGRLSADGWARLDRLRRETIAVPFKDGDDSQDARTAVLDHLSEVSAARHQRATDARAHPPAGLLVITVLTGLVVLVLPILGGARPRGMALIPLGVMAALLAVGVYLALDISHVFSGALAVHPDAFTAVSGEFTRINQGG</sequence>
<accession>A0A372JET1</accession>
<proteinExistence type="predicted"/>
<feature type="transmembrane region" description="Helical" evidence="1">
    <location>
        <begin position="42"/>
        <end position="62"/>
    </location>
</feature>
<keyword evidence="1" id="KW-0472">Membrane</keyword>
<keyword evidence="3" id="KW-1185">Reference proteome</keyword>
<protein>
    <submittedName>
        <fullName evidence="2">DUF4239 domain-containing protein</fullName>
    </submittedName>
</protein>
<dbReference type="Proteomes" id="UP000261811">
    <property type="component" value="Unassembled WGS sequence"/>
</dbReference>
<dbReference type="EMBL" id="QURH01000775">
    <property type="protein sequence ID" value="RFU38535.1"/>
    <property type="molecule type" value="Genomic_DNA"/>
</dbReference>